<evidence type="ECO:0000313" key="1">
    <source>
        <dbReference type="EMBL" id="CAD9327983.1"/>
    </source>
</evidence>
<sequence>MLVIASSRFPALLASTCRAASLRPVASFSSDCAPVQKLRCIFEDYRKEHFSRETPKRFKKELFKAAINPDSKEVEVERINQLLKNIGHEEDCLSKDELDVLLDEANGAHDKRVIPVEKMMQLI</sequence>
<protein>
    <recommendedName>
        <fullName evidence="2">EF-hand domain-containing protein</fullName>
    </recommendedName>
</protein>
<proteinExistence type="predicted"/>
<accession>A0A7S1Z4Q3</accession>
<name>A0A7S1Z4Q3_TRICV</name>
<dbReference type="AlphaFoldDB" id="A0A7S1Z4Q3"/>
<organism evidence="1">
    <name type="scientific">Trieres chinensis</name>
    <name type="common">Marine centric diatom</name>
    <name type="synonym">Odontella sinensis</name>
    <dbReference type="NCBI Taxonomy" id="1514140"/>
    <lineage>
        <taxon>Eukaryota</taxon>
        <taxon>Sar</taxon>
        <taxon>Stramenopiles</taxon>
        <taxon>Ochrophyta</taxon>
        <taxon>Bacillariophyta</taxon>
        <taxon>Mediophyceae</taxon>
        <taxon>Biddulphiophycidae</taxon>
        <taxon>Eupodiscales</taxon>
        <taxon>Parodontellaceae</taxon>
        <taxon>Trieres</taxon>
    </lineage>
</organism>
<dbReference type="EMBL" id="HBGO01007925">
    <property type="protein sequence ID" value="CAD9327983.1"/>
    <property type="molecule type" value="Transcribed_RNA"/>
</dbReference>
<evidence type="ECO:0008006" key="2">
    <source>
        <dbReference type="Google" id="ProtNLM"/>
    </source>
</evidence>
<reference evidence="1" key="1">
    <citation type="submission" date="2021-01" db="EMBL/GenBank/DDBJ databases">
        <authorList>
            <person name="Corre E."/>
            <person name="Pelletier E."/>
            <person name="Niang G."/>
            <person name="Scheremetjew M."/>
            <person name="Finn R."/>
            <person name="Kale V."/>
            <person name="Holt S."/>
            <person name="Cochrane G."/>
            <person name="Meng A."/>
            <person name="Brown T."/>
            <person name="Cohen L."/>
        </authorList>
    </citation>
    <scope>NUCLEOTIDE SEQUENCE</scope>
    <source>
        <strain evidence="1">Grunow 1884</strain>
    </source>
</reference>
<gene>
    <name evidence="1" type="ORF">OSIN01602_LOCUS4494</name>
</gene>